<evidence type="ECO:0000313" key="1">
    <source>
        <dbReference type="EMBL" id="KAJ8640191.1"/>
    </source>
</evidence>
<sequence length="100" mass="10595">MLISPVDALSTNTNILLRNVSSKLPNSDLLLISSKEFPFSETIKTSSASGSQDSIANPRSGSRMHGVASNCAVALNSASAFVQNVIYANRIAIFSKSYCP</sequence>
<keyword evidence="2" id="KW-1185">Reference proteome</keyword>
<gene>
    <name evidence="1" type="ORF">MRB53_016885</name>
</gene>
<organism evidence="1 2">
    <name type="scientific">Persea americana</name>
    <name type="common">Avocado</name>
    <dbReference type="NCBI Taxonomy" id="3435"/>
    <lineage>
        <taxon>Eukaryota</taxon>
        <taxon>Viridiplantae</taxon>
        <taxon>Streptophyta</taxon>
        <taxon>Embryophyta</taxon>
        <taxon>Tracheophyta</taxon>
        <taxon>Spermatophyta</taxon>
        <taxon>Magnoliopsida</taxon>
        <taxon>Magnoliidae</taxon>
        <taxon>Laurales</taxon>
        <taxon>Lauraceae</taxon>
        <taxon>Persea</taxon>
    </lineage>
</organism>
<name>A0ACC2M4C9_PERAE</name>
<proteinExistence type="predicted"/>
<dbReference type="EMBL" id="CM056813">
    <property type="protein sequence ID" value="KAJ8640191.1"/>
    <property type="molecule type" value="Genomic_DNA"/>
</dbReference>
<reference evidence="1 2" key="1">
    <citation type="journal article" date="2022" name="Hortic Res">
        <title>A haplotype resolved chromosomal level avocado genome allows analysis of novel avocado genes.</title>
        <authorList>
            <person name="Nath O."/>
            <person name="Fletcher S.J."/>
            <person name="Hayward A."/>
            <person name="Shaw L.M."/>
            <person name="Masouleh A.K."/>
            <person name="Furtado A."/>
            <person name="Henry R.J."/>
            <person name="Mitter N."/>
        </authorList>
    </citation>
    <scope>NUCLEOTIDE SEQUENCE [LARGE SCALE GENOMIC DNA]</scope>
    <source>
        <strain evidence="2">cv. Hass</strain>
    </source>
</reference>
<protein>
    <submittedName>
        <fullName evidence="1">Uncharacterized protein</fullName>
    </submittedName>
</protein>
<accession>A0ACC2M4C9</accession>
<comment type="caution">
    <text evidence="1">The sequence shown here is derived from an EMBL/GenBank/DDBJ whole genome shotgun (WGS) entry which is preliminary data.</text>
</comment>
<evidence type="ECO:0000313" key="2">
    <source>
        <dbReference type="Proteomes" id="UP001234297"/>
    </source>
</evidence>
<dbReference type="Proteomes" id="UP001234297">
    <property type="component" value="Chromosome 5"/>
</dbReference>